<organism evidence="2 3">
    <name type="scientific">Colletotrichum gloeosporioides (strain Cg-14)</name>
    <name type="common">Anthracnose fungus</name>
    <name type="synonym">Glomerella cingulata</name>
    <dbReference type="NCBI Taxonomy" id="1237896"/>
    <lineage>
        <taxon>Eukaryota</taxon>
        <taxon>Fungi</taxon>
        <taxon>Dikarya</taxon>
        <taxon>Ascomycota</taxon>
        <taxon>Pezizomycotina</taxon>
        <taxon>Sordariomycetes</taxon>
        <taxon>Hypocreomycetidae</taxon>
        <taxon>Glomerellales</taxon>
        <taxon>Glomerellaceae</taxon>
        <taxon>Colletotrichum</taxon>
        <taxon>Colletotrichum gloeosporioides species complex</taxon>
    </lineage>
</organism>
<dbReference type="AlphaFoldDB" id="T0M855"/>
<accession>T0M855</accession>
<protein>
    <submittedName>
        <fullName evidence="2">Uncharacterized protein</fullName>
    </submittedName>
</protein>
<feature type="compositionally biased region" description="Basic and acidic residues" evidence="1">
    <location>
        <begin position="1"/>
        <end position="11"/>
    </location>
</feature>
<evidence type="ECO:0000313" key="3">
    <source>
        <dbReference type="Proteomes" id="UP000015530"/>
    </source>
</evidence>
<dbReference type="HOGENOM" id="CLU_2372656_0_0_1"/>
<proteinExistence type="predicted"/>
<sequence length="95" mass="10301">MSPEPERHYRLYTDPNGTPGNPDIASGSRNVDVGVGGQAGVCLCQTLTATQRNATPRRCHVTFGSPPLRQRQTTDYLTCLQICSTGPGAAKHFWI</sequence>
<name>T0M855_COLGC</name>
<dbReference type="EMBL" id="AMYD01000567">
    <property type="protein sequence ID" value="EQB57150.1"/>
    <property type="molecule type" value="Genomic_DNA"/>
</dbReference>
<evidence type="ECO:0000313" key="2">
    <source>
        <dbReference type="EMBL" id="EQB57150.1"/>
    </source>
</evidence>
<gene>
    <name evidence="2" type="ORF">CGLO_02760</name>
</gene>
<dbReference type="Proteomes" id="UP000015530">
    <property type="component" value="Unassembled WGS sequence"/>
</dbReference>
<reference evidence="3" key="1">
    <citation type="journal article" date="2013" name="Mol. Plant Microbe Interact.">
        <title>Global aspects of pacC regulation of pathogenicity genes in Colletotrichum gloeosporioides as revealed by transcriptome analysis.</title>
        <authorList>
            <person name="Alkan N."/>
            <person name="Meng X."/>
            <person name="Friedlander G."/>
            <person name="Reuveni E."/>
            <person name="Sukno S."/>
            <person name="Sherman A."/>
            <person name="Thon M."/>
            <person name="Fluhr R."/>
            <person name="Prusky D."/>
        </authorList>
    </citation>
    <scope>NUCLEOTIDE SEQUENCE [LARGE SCALE GENOMIC DNA]</scope>
    <source>
        <strain evidence="3">Cg-14</strain>
    </source>
</reference>
<feature type="region of interest" description="Disordered" evidence="1">
    <location>
        <begin position="1"/>
        <end position="29"/>
    </location>
</feature>
<evidence type="ECO:0000256" key="1">
    <source>
        <dbReference type="SAM" id="MobiDB-lite"/>
    </source>
</evidence>
<comment type="caution">
    <text evidence="2">The sequence shown here is derived from an EMBL/GenBank/DDBJ whole genome shotgun (WGS) entry which is preliminary data.</text>
</comment>